<evidence type="ECO:0000313" key="2">
    <source>
        <dbReference type="EMBL" id="KTS13144.1"/>
    </source>
</evidence>
<evidence type="ECO:0000313" key="3">
    <source>
        <dbReference type="Proteomes" id="UP000072189"/>
    </source>
</evidence>
<dbReference type="Proteomes" id="UP000072189">
    <property type="component" value="Unassembled WGS sequence"/>
</dbReference>
<dbReference type="AlphaFoldDB" id="A0A147F965"/>
<feature type="transmembrane region" description="Helical" evidence="1">
    <location>
        <begin position="85"/>
        <end position="107"/>
    </location>
</feature>
<gene>
    <name evidence="2" type="ORF">RSA3_06210</name>
</gene>
<feature type="transmembrane region" description="Helical" evidence="1">
    <location>
        <begin position="54"/>
        <end position="78"/>
    </location>
</feature>
<dbReference type="EMBL" id="LDRV01000034">
    <property type="protein sequence ID" value="KTS13144.1"/>
    <property type="molecule type" value="Genomic_DNA"/>
</dbReference>
<proteinExistence type="predicted"/>
<comment type="caution">
    <text evidence="2">The sequence shown here is derived from an EMBL/GenBank/DDBJ whole genome shotgun (WGS) entry which is preliminary data.</text>
</comment>
<protein>
    <submittedName>
        <fullName evidence="2">MFS transporter permease</fullName>
    </submittedName>
</protein>
<reference evidence="2 3" key="1">
    <citation type="journal article" date="2016" name="Front. Microbiol.">
        <title>Genomic Resource of Rice Seed Associated Bacteria.</title>
        <authorList>
            <person name="Midha S."/>
            <person name="Bansal K."/>
            <person name="Sharma S."/>
            <person name="Kumar N."/>
            <person name="Patil P.P."/>
            <person name="Chaudhry V."/>
            <person name="Patil P.B."/>
        </authorList>
    </citation>
    <scope>NUCLEOTIDE SEQUENCE [LARGE SCALE GENOMIC DNA]</scope>
    <source>
        <strain evidence="2 3">RSA3</strain>
    </source>
</reference>
<accession>A0A147F965</accession>
<evidence type="ECO:0000256" key="1">
    <source>
        <dbReference type="SAM" id="Phobius"/>
    </source>
</evidence>
<keyword evidence="1" id="KW-0472">Membrane</keyword>
<name>A0A147F965_MICTE</name>
<dbReference type="RefSeq" id="WP_058613696.1">
    <property type="nucleotide sequence ID" value="NZ_LDRV01000034.1"/>
</dbReference>
<keyword evidence="1" id="KW-0812">Transmembrane</keyword>
<keyword evidence="1" id="KW-1133">Transmembrane helix</keyword>
<organism evidence="2 3">
    <name type="scientific">Microbacterium testaceum</name>
    <name type="common">Aureobacterium testaceum</name>
    <name type="synonym">Brevibacterium testaceum</name>
    <dbReference type="NCBI Taxonomy" id="2033"/>
    <lineage>
        <taxon>Bacteria</taxon>
        <taxon>Bacillati</taxon>
        <taxon>Actinomycetota</taxon>
        <taxon>Actinomycetes</taxon>
        <taxon>Micrococcales</taxon>
        <taxon>Microbacteriaceae</taxon>
        <taxon>Microbacterium</taxon>
    </lineage>
</organism>
<feature type="transmembrane region" description="Helical" evidence="1">
    <location>
        <begin position="15"/>
        <end position="42"/>
    </location>
</feature>
<sequence length="134" mass="13436">MRAGRITTARRTRGVFIATGVGAGVVVLIALGLFLPLLGFLAGATASTAGLIPFPALSVTLVTLVGVVIVAGLLLLALTRRRTGVAIVWVVLAVLVALAVTVFPLVAVASGSAERASDVAPLIGELWGRLTGGA</sequence>
<dbReference type="PATRIC" id="fig|2033.7.peg.1845"/>